<dbReference type="AlphaFoldDB" id="A0A937CVG1"/>
<dbReference type="InterPro" id="IPR009097">
    <property type="entry name" value="Cyclic_Pdiesterase"/>
</dbReference>
<reference evidence="2 3" key="1">
    <citation type="journal article" date="2017" name="Int. J. Syst. Evol. Microbiol.">
        <title>Ramlibacter monticola sp. nov., isolated from forest soil.</title>
        <authorList>
            <person name="Chaudhary D.K."/>
            <person name="Kim J."/>
        </authorList>
    </citation>
    <scope>NUCLEOTIDE SEQUENCE [LARGE SCALE GENOMIC DNA]</scope>
    <source>
        <strain evidence="2 3">KACC 19175</strain>
    </source>
</reference>
<dbReference type="EMBL" id="JAEQNE010000006">
    <property type="protein sequence ID" value="MBL0393678.1"/>
    <property type="molecule type" value="Genomic_DNA"/>
</dbReference>
<dbReference type="InterPro" id="IPR004175">
    <property type="entry name" value="RNA_CPDase"/>
</dbReference>
<dbReference type="Gene3D" id="3.90.1140.10">
    <property type="entry name" value="Cyclic phosphodiesterase"/>
    <property type="match status" value="1"/>
</dbReference>
<gene>
    <name evidence="2" type="primary">thpR</name>
    <name evidence="2" type="ORF">JJ685_21255</name>
</gene>
<dbReference type="NCBIfam" id="TIGR02258">
    <property type="entry name" value="2_5_ligase"/>
    <property type="match status" value="1"/>
</dbReference>
<accession>A0A937CVG1</accession>
<dbReference type="GO" id="GO:0004113">
    <property type="term" value="F:2',3'-cyclic-nucleotide 3'-phosphodiesterase activity"/>
    <property type="evidence" value="ECO:0007669"/>
    <property type="project" value="InterPro"/>
</dbReference>
<dbReference type="SUPFAM" id="SSF55144">
    <property type="entry name" value="LigT-like"/>
    <property type="match status" value="1"/>
</dbReference>
<keyword evidence="3" id="KW-1185">Reference proteome</keyword>
<comment type="caution">
    <text evidence="2">The sequence shown here is derived from an EMBL/GenBank/DDBJ whole genome shotgun (WGS) entry which is preliminary data.</text>
</comment>
<organism evidence="2 3">
    <name type="scientific">Ramlibacter monticola</name>
    <dbReference type="NCBI Taxonomy" id="1926872"/>
    <lineage>
        <taxon>Bacteria</taxon>
        <taxon>Pseudomonadati</taxon>
        <taxon>Pseudomonadota</taxon>
        <taxon>Betaproteobacteria</taxon>
        <taxon>Burkholderiales</taxon>
        <taxon>Comamonadaceae</taxon>
        <taxon>Ramlibacter</taxon>
    </lineage>
</organism>
<keyword evidence="1" id="KW-0378">Hydrolase</keyword>
<dbReference type="Pfam" id="PF13563">
    <property type="entry name" value="2_5_RNA_ligase2"/>
    <property type="match status" value="1"/>
</dbReference>
<dbReference type="GO" id="GO:0008664">
    <property type="term" value="F:RNA 2',3'-cyclic 3'-phosphodiesterase activity"/>
    <property type="evidence" value="ECO:0007669"/>
    <property type="project" value="InterPro"/>
</dbReference>
<name>A0A937CVG1_9BURK</name>
<dbReference type="PANTHER" id="PTHR35561:SF1">
    <property type="entry name" value="RNA 2',3'-CYCLIC PHOSPHODIESTERASE"/>
    <property type="match status" value="1"/>
</dbReference>
<dbReference type="PANTHER" id="PTHR35561">
    <property type="entry name" value="RNA 2',3'-CYCLIC PHOSPHODIESTERASE"/>
    <property type="match status" value="1"/>
</dbReference>
<evidence type="ECO:0000256" key="1">
    <source>
        <dbReference type="ARBA" id="ARBA00022801"/>
    </source>
</evidence>
<dbReference type="Proteomes" id="UP000599109">
    <property type="component" value="Unassembled WGS sequence"/>
</dbReference>
<dbReference type="RefSeq" id="WP_201676352.1">
    <property type="nucleotide sequence ID" value="NZ_JAEQNE010000006.1"/>
</dbReference>
<sequence length="173" mass="18755">MAAPPPASLRLFLALWPPAPVGAALRSHADAWTWPPNARRTRPERLHITLHFIGEVPSAEVLPLQAALHVPWPGCDLVLDRAGVWPGGIAVLEGTQVPDALQALHAALGENLRACGAAVETRRYRPHVTFARKAQGARPPGEFAPLRWQAAPEYLLMQSLPGGRGYVPLQRFG</sequence>
<proteinExistence type="predicted"/>
<evidence type="ECO:0000313" key="3">
    <source>
        <dbReference type="Proteomes" id="UP000599109"/>
    </source>
</evidence>
<protein>
    <submittedName>
        <fullName evidence="2">RNA 2',3'-cyclic phosphodiesterase</fullName>
    </submittedName>
</protein>
<evidence type="ECO:0000313" key="2">
    <source>
        <dbReference type="EMBL" id="MBL0393678.1"/>
    </source>
</evidence>